<evidence type="ECO:0000313" key="2">
    <source>
        <dbReference type="Proteomes" id="UP000664628"/>
    </source>
</evidence>
<organism evidence="1 2">
    <name type="scientific">Fibrella forsythiae</name>
    <dbReference type="NCBI Taxonomy" id="2817061"/>
    <lineage>
        <taxon>Bacteria</taxon>
        <taxon>Pseudomonadati</taxon>
        <taxon>Bacteroidota</taxon>
        <taxon>Cytophagia</taxon>
        <taxon>Cytophagales</taxon>
        <taxon>Spirosomataceae</taxon>
        <taxon>Fibrella</taxon>
    </lineage>
</organism>
<accession>A0ABS3JL30</accession>
<dbReference type="RefSeq" id="WP_207330657.1">
    <property type="nucleotide sequence ID" value="NZ_JAFMYW010000006.1"/>
</dbReference>
<dbReference type="EMBL" id="JAFMYW010000006">
    <property type="protein sequence ID" value="MBO0950703.1"/>
    <property type="molecule type" value="Genomic_DNA"/>
</dbReference>
<reference evidence="1 2" key="1">
    <citation type="submission" date="2021-03" db="EMBL/GenBank/DDBJ databases">
        <title>Fibrella sp. HMF5405 genome sequencing and assembly.</title>
        <authorList>
            <person name="Kang H."/>
            <person name="Kim H."/>
            <person name="Bae S."/>
            <person name="Joh K."/>
        </authorList>
    </citation>
    <scope>NUCLEOTIDE SEQUENCE [LARGE SCALE GENOMIC DNA]</scope>
    <source>
        <strain evidence="1 2">HMF5405</strain>
    </source>
</reference>
<protein>
    <recommendedName>
        <fullName evidence="3">DUF4747 family protein</fullName>
    </recommendedName>
</protein>
<comment type="caution">
    <text evidence="1">The sequence shown here is derived from an EMBL/GenBank/DDBJ whole genome shotgun (WGS) entry which is preliminary data.</text>
</comment>
<proteinExistence type="predicted"/>
<sequence>MANYSAYRILLSQPDQLQIGRERRSKTQLLNDTIKELSGELKVSFFRGEKRYIFYYVRRIIGTIHLFELAREDTVREPKEGDRGTEEVELTITPFIYFIIDVTKQVVLIQKKTSVFHDTDSAANRIAEFFENQLSNDLVIAQLHPIVRADNFWEEIKEAKEVHSLELDIAPPNFFGTRFKSNIDIKAAHEETNFTKFKIYLSNKYGDLRIAQENFQDLIQTLASGAGDYVADLVDKFGRRITLTNATRKRSISLPDNLKEIDGEKLRIDIDDIDETNNASSNEIKPDSDQ</sequence>
<keyword evidence="2" id="KW-1185">Reference proteome</keyword>
<name>A0ABS3JL30_9BACT</name>
<evidence type="ECO:0008006" key="3">
    <source>
        <dbReference type="Google" id="ProtNLM"/>
    </source>
</evidence>
<dbReference type="Proteomes" id="UP000664628">
    <property type="component" value="Unassembled WGS sequence"/>
</dbReference>
<evidence type="ECO:0000313" key="1">
    <source>
        <dbReference type="EMBL" id="MBO0950703.1"/>
    </source>
</evidence>
<gene>
    <name evidence="1" type="ORF">J2I46_19075</name>
</gene>